<name>A0A915HFE0_ROMCU</name>
<protein>
    <submittedName>
        <fullName evidence="2">Ycf1</fullName>
    </submittedName>
</protein>
<evidence type="ECO:0000313" key="1">
    <source>
        <dbReference type="Proteomes" id="UP000887565"/>
    </source>
</evidence>
<evidence type="ECO:0000313" key="2">
    <source>
        <dbReference type="WBParaSite" id="nRc.2.0.1.t00107-RA"/>
    </source>
</evidence>
<reference evidence="2" key="1">
    <citation type="submission" date="2022-11" db="UniProtKB">
        <authorList>
            <consortium name="WormBaseParasite"/>
        </authorList>
    </citation>
    <scope>IDENTIFICATION</scope>
</reference>
<dbReference type="Proteomes" id="UP000887565">
    <property type="component" value="Unplaced"/>
</dbReference>
<dbReference type="AlphaFoldDB" id="A0A915HFE0"/>
<sequence length="131" mass="15976">NKKKQKFIKSLDEFLTSCDEDQIKHDPILEKLETEDTIKKARQFINNQNFQTNRPRMDNFPQYSWKFEKKDNFDEMINARLRQVFPESNTFSSLFVPMHDRRENSPIRKSNVEMELESLKNWLKKFEKEIK</sequence>
<accession>A0A915HFE0</accession>
<dbReference type="WBParaSite" id="nRc.2.0.1.t00107-RA">
    <property type="protein sequence ID" value="nRc.2.0.1.t00107-RA"/>
    <property type="gene ID" value="nRc.2.0.1.g00107"/>
</dbReference>
<proteinExistence type="predicted"/>
<keyword evidence="1" id="KW-1185">Reference proteome</keyword>
<organism evidence="1 2">
    <name type="scientific">Romanomermis culicivorax</name>
    <name type="common">Nematode worm</name>
    <dbReference type="NCBI Taxonomy" id="13658"/>
    <lineage>
        <taxon>Eukaryota</taxon>
        <taxon>Metazoa</taxon>
        <taxon>Ecdysozoa</taxon>
        <taxon>Nematoda</taxon>
        <taxon>Enoplea</taxon>
        <taxon>Dorylaimia</taxon>
        <taxon>Mermithida</taxon>
        <taxon>Mermithoidea</taxon>
        <taxon>Mermithidae</taxon>
        <taxon>Romanomermis</taxon>
    </lineage>
</organism>